<dbReference type="CDD" id="cd00009">
    <property type="entry name" value="AAA"/>
    <property type="match status" value="1"/>
</dbReference>
<dbReference type="PANTHER" id="PTHR42759:SF1">
    <property type="entry name" value="MAGNESIUM-CHELATASE SUBUNIT CHLD"/>
    <property type="match status" value="1"/>
</dbReference>
<dbReference type="InterPro" id="IPR027417">
    <property type="entry name" value="P-loop_NTPase"/>
</dbReference>
<dbReference type="InterPro" id="IPR050764">
    <property type="entry name" value="CbbQ/NirQ/NorQ/GpvN"/>
</dbReference>
<evidence type="ECO:0000313" key="3">
    <source>
        <dbReference type="EMBL" id="GAA4395099.1"/>
    </source>
</evidence>
<dbReference type="SMART" id="SM00382">
    <property type="entry name" value="AAA"/>
    <property type="match status" value="1"/>
</dbReference>
<dbReference type="InterPro" id="IPR011703">
    <property type="entry name" value="ATPase_AAA-3"/>
</dbReference>
<feature type="region of interest" description="Disordered" evidence="1">
    <location>
        <begin position="1"/>
        <end position="66"/>
    </location>
</feature>
<feature type="compositionally biased region" description="Pro residues" evidence="1">
    <location>
        <begin position="50"/>
        <end position="61"/>
    </location>
</feature>
<dbReference type="EMBL" id="BAABGL010000035">
    <property type="protein sequence ID" value="GAA4395099.1"/>
    <property type="molecule type" value="Genomic_DNA"/>
</dbReference>
<evidence type="ECO:0000313" key="4">
    <source>
        <dbReference type="Proteomes" id="UP001500642"/>
    </source>
</evidence>
<keyword evidence="4" id="KW-1185">Reference proteome</keyword>
<feature type="compositionally biased region" description="Low complexity" evidence="1">
    <location>
        <begin position="22"/>
        <end position="40"/>
    </location>
</feature>
<dbReference type="PANTHER" id="PTHR42759">
    <property type="entry name" value="MOXR FAMILY PROTEIN"/>
    <property type="match status" value="1"/>
</dbReference>
<dbReference type="SUPFAM" id="SSF52540">
    <property type="entry name" value="P-loop containing nucleoside triphosphate hydrolases"/>
    <property type="match status" value="1"/>
</dbReference>
<reference evidence="4" key="1">
    <citation type="journal article" date="2019" name="Int. J. Syst. Evol. Microbiol.">
        <title>The Global Catalogue of Microorganisms (GCM) 10K type strain sequencing project: providing services to taxonomists for standard genome sequencing and annotation.</title>
        <authorList>
            <consortium name="The Broad Institute Genomics Platform"/>
            <consortium name="The Broad Institute Genome Sequencing Center for Infectious Disease"/>
            <person name="Wu L."/>
            <person name="Ma J."/>
        </authorList>
    </citation>
    <scope>NUCLEOTIDE SEQUENCE [LARGE SCALE GENOMIC DNA]</scope>
    <source>
        <strain evidence="4">JCM 17808</strain>
    </source>
</reference>
<evidence type="ECO:0000256" key="1">
    <source>
        <dbReference type="SAM" id="MobiDB-lite"/>
    </source>
</evidence>
<dbReference type="Gene3D" id="3.40.50.300">
    <property type="entry name" value="P-loop containing nucleotide triphosphate hydrolases"/>
    <property type="match status" value="1"/>
</dbReference>
<feature type="compositionally biased region" description="Pro residues" evidence="1">
    <location>
        <begin position="1"/>
        <end position="11"/>
    </location>
</feature>
<feature type="domain" description="AAA+ ATPase" evidence="2">
    <location>
        <begin position="121"/>
        <end position="262"/>
    </location>
</feature>
<proteinExistence type="predicted"/>
<dbReference type="Pfam" id="PF07726">
    <property type="entry name" value="AAA_3"/>
    <property type="match status" value="1"/>
</dbReference>
<dbReference type="Gene3D" id="1.10.8.80">
    <property type="entry name" value="Magnesium chelatase subunit I, C-Terminal domain"/>
    <property type="match status" value="1"/>
</dbReference>
<dbReference type="RefSeq" id="WP_295689546.1">
    <property type="nucleotide sequence ID" value="NZ_BAABGL010000035.1"/>
</dbReference>
<gene>
    <name evidence="3" type="ORF">GCM10023167_25190</name>
</gene>
<sequence>MSHIPPQPPNQPDDRFRPHPGAHPSGAHPGAGQPAAPAPGQYTGSGPGHHPAPGPGAPPPVEQGHAAYAPPTLEARLAEQHRLDDRDHALRARLEAVRSEVGKAVVGQEPAVDGILLALLCRGHVLLEGVPGVAKTLLVRTIAQALDMASTRVQFTPDLMPGDVTGSMIYDTRSGDFEFREGPVFTHLLIADEINRTPPKTQSALLEAMEERQVSVDGTTRTLPSPFLVAATQNPIEYEGTYPLPEAQLDRFLFKLVLELPGRDTELEILRRHAHGFDSHDLAEAGVGPVADIPTLLEAAERAGGIHVAPEVLEYLVDIVQATRIAPSLALGVSPRGATRLLAAAQARAWLSGRGYVTPDDVKLLVPMTFRHRVLLRPEAQMDGIGIDQVLTSIIDTTRAPR</sequence>
<dbReference type="InterPro" id="IPR003593">
    <property type="entry name" value="AAA+_ATPase"/>
</dbReference>
<organism evidence="3 4">
    <name type="scientific">Brevibacterium pityocampae</name>
    <dbReference type="NCBI Taxonomy" id="506594"/>
    <lineage>
        <taxon>Bacteria</taxon>
        <taxon>Bacillati</taxon>
        <taxon>Actinomycetota</taxon>
        <taxon>Actinomycetes</taxon>
        <taxon>Micrococcales</taxon>
        <taxon>Brevibacteriaceae</taxon>
        <taxon>Brevibacterium</taxon>
    </lineage>
</organism>
<dbReference type="Proteomes" id="UP001500642">
    <property type="component" value="Unassembled WGS sequence"/>
</dbReference>
<protein>
    <submittedName>
        <fullName evidence="3">MoxR family ATPase</fullName>
    </submittedName>
</protein>
<evidence type="ECO:0000259" key="2">
    <source>
        <dbReference type="SMART" id="SM00382"/>
    </source>
</evidence>
<dbReference type="Pfam" id="PF17863">
    <property type="entry name" value="AAA_lid_2"/>
    <property type="match status" value="1"/>
</dbReference>
<accession>A0ABP8JRN6</accession>
<comment type="caution">
    <text evidence="3">The sequence shown here is derived from an EMBL/GenBank/DDBJ whole genome shotgun (WGS) entry which is preliminary data.</text>
</comment>
<name>A0ABP8JRN6_9MICO</name>
<dbReference type="InterPro" id="IPR041628">
    <property type="entry name" value="ChlI/MoxR_AAA_lid"/>
</dbReference>